<keyword evidence="2" id="KW-1185">Reference proteome</keyword>
<organism evidence="1 2">
    <name type="scientific">Pelagihabitans pacificus</name>
    <dbReference type="NCBI Taxonomy" id="2696054"/>
    <lineage>
        <taxon>Bacteria</taxon>
        <taxon>Pseudomonadati</taxon>
        <taxon>Bacteroidota</taxon>
        <taxon>Flavobacteriia</taxon>
        <taxon>Flavobacteriales</taxon>
        <taxon>Flavobacteriaceae</taxon>
        <taxon>Pelagihabitans</taxon>
    </lineage>
</organism>
<evidence type="ECO:0000313" key="2">
    <source>
        <dbReference type="Proteomes" id="UP000707206"/>
    </source>
</evidence>
<protein>
    <submittedName>
        <fullName evidence="1">DUF2452 domain-containing protein</fullName>
    </submittedName>
</protein>
<sequence>MKKEKKPDAVVFDEETQTYNGSLLPYASGVAAPKIVPPDVTTWKNTNIVAANNEFKARYEDIQMQYQAMMEQFEYNNLVYSAKYSFEPITGKVYHLYRSKDESTFLSILSPKECNFDFLGSFRLGPDKMWEKLPTG</sequence>
<comment type="caution">
    <text evidence="1">The sequence shown here is derived from an EMBL/GenBank/DDBJ whole genome shotgun (WGS) entry which is preliminary data.</text>
</comment>
<dbReference type="Proteomes" id="UP000707206">
    <property type="component" value="Unassembled WGS sequence"/>
</dbReference>
<dbReference type="EMBL" id="VIKU02000003">
    <property type="protein sequence ID" value="NHF59864.1"/>
    <property type="molecule type" value="Genomic_DNA"/>
</dbReference>
<reference evidence="1" key="2">
    <citation type="submission" date="2020-03" db="EMBL/GenBank/DDBJ databases">
        <title>Flavobacteriaceae bacterium strain TP-CH-4, a member of the family Flavobacteriaceae isolated from a deep-sea seamount.</title>
        <authorList>
            <person name="Zhang D.-C."/>
        </authorList>
    </citation>
    <scope>NUCLEOTIDE SEQUENCE</scope>
    <source>
        <strain evidence="1">TP-CH-4</strain>
    </source>
</reference>
<dbReference type="RefSeq" id="WP_152574376.1">
    <property type="nucleotide sequence ID" value="NZ_VIKU02000003.1"/>
</dbReference>
<evidence type="ECO:0000313" key="1">
    <source>
        <dbReference type="EMBL" id="NHF59864.1"/>
    </source>
</evidence>
<dbReference type="InterPro" id="IPR019534">
    <property type="entry name" value="DUF2452"/>
</dbReference>
<accession>A0A967AT25</accession>
<proteinExistence type="predicted"/>
<gene>
    <name evidence="1" type="ORF">FK220_010970</name>
</gene>
<dbReference type="AlphaFoldDB" id="A0A967AT25"/>
<dbReference type="Pfam" id="PF10504">
    <property type="entry name" value="DUF2452"/>
    <property type="match status" value="1"/>
</dbReference>
<reference evidence="1" key="1">
    <citation type="submission" date="2019-07" db="EMBL/GenBank/DDBJ databases">
        <authorList>
            <person name="De-Chao Zhang Q."/>
        </authorList>
    </citation>
    <scope>NUCLEOTIDE SEQUENCE</scope>
    <source>
        <strain evidence="1">TP-CH-4</strain>
    </source>
</reference>
<name>A0A967AT25_9FLAO</name>